<dbReference type="STRING" id="46731.A0A3M6V346"/>
<dbReference type="GO" id="GO:0007160">
    <property type="term" value="P:cell-matrix adhesion"/>
    <property type="evidence" value="ECO:0007669"/>
    <property type="project" value="InterPro"/>
</dbReference>
<evidence type="ECO:0000313" key="2">
    <source>
        <dbReference type="EMBL" id="RMX59978.1"/>
    </source>
</evidence>
<comment type="caution">
    <text evidence="2">The sequence shown here is derived from an EMBL/GenBank/DDBJ whole genome shotgun (WGS) entry which is preliminary data.</text>
</comment>
<reference evidence="2 3" key="1">
    <citation type="journal article" date="2018" name="Sci. Rep.">
        <title>Comparative analysis of the Pocillopora damicornis genome highlights role of immune system in coral evolution.</title>
        <authorList>
            <person name="Cunning R."/>
            <person name="Bay R.A."/>
            <person name="Gillette P."/>
            <person name="Baker A.C."/>
            <person name="Traylor-Knowles N."/>
        </authorList>
    </citation>
    <scope>NUCLEOTIDE SEQUENCE [LARGE SCALE GENOMIC DNA]</scope>
    <source>
        <strain evidence="2">RSMAS</strain>
        <tissue evidence="2">Whole animal</tissue>
    </source>
</reference>
<dbReference type="Proteomes" id="UP000275408">
    <property type="component" value="Unassembled WGS sequence"/>
</dbReference>
<dbReference type="EMBL" id="RCHS01000253">
    <property type="protein sequence ID" value="RMX59978.1"/>
    <property type="molecule type" value="Genomic_DNA"/>
</dbReference>
<dbReference type="AlphaFoldDB" id="A0A3M6V346"/>
<evidence type="ECO:0000313" key="3">
    <source>
        <dbReference type="Proteomes" id="UP000275408"/>
    </source>
</evidence>
<organism evidence="2 3">
    <name type="scientific">Pocillopora damicornis</name>
    <name type="common">Cauliflower coral</name>
    <name type="synonym">Millepora damicornis</name>
    <dbReference type="NCBI Taxonomy" id="46731"/>
    <lineage>
        <taxon>Eukaryota</taxon>
        <taxon>Metazoa</taxon>
        <taxon>Cnidaria</taxon>
        <taxon>Anthozoa</taxon>
        <taxon>Hexacorallia</taxon>
        <taxon>Scleractinia</taxon>
        <taxon>Astrocoeniina</taxon>
        <taxon>Pocilloporidae</taxon>
        <taxon>Pocillopora</taxon>
    </lineage>
</organism>
<evidence type="ECO:0000259" key="1">
    <source>
        <dbReference type="PROSITE" id="PS51220"/>
    </source>
</evidence>
<sequence>MLPVNYHQFKSHHGHLVSQYIPVPFPLGDNCRLVAPFWADVNTRNGGEVFYRETTDPNQLQQATDDV</sequence>
<dbReference type="Pfam" id="PF06119">
    <property type="entry name" value="NIDO"/>
    <property type="match status" value="1"/>
</dbReference>
<name>A0A3M6V346_POCDA</name>
<protein>
    <recommendedName>
        <fullName evidence="1">NIDO domain-containing protein</fullName>
    </recommendedName>
</protein>
<feature type="domain" description="NIDO" evidence="1">
    <location>
        <begin position="36"/>
        <end position="67"/>
    </location>
</feature>
<dbReference type="InterPro" id="IPR003886">
    <property type="entry name" value="NIDO_dom"/>
</dbReference>
<accession>A0A3M6V346</accession>
<gene>
    <name evidence="2" type="ORF">pdam_00001136</name>
</gene>
<keyword evidence="3" id="KW-1185">Reference proteome</keyword>
<proteinExistence type="predicted"/>
<dbReference type="PROSITE" id="PS51220">
    <property type="entry name" value="NIDO"/>
    <property type="match status" value="1"/>
</dbReference>